<dbReference type="EC" id="3.4.22.49" evidence="2"/>
<gene>
    <name evidence="6" type="ORF">DME_LOCUS5979</name>
</gene>
<reference evidence="6 8" key="2">
    <citation type="submission" date="2018-11" db="EMBL/GenBank/DDBJ databases">
        <authorList>
            <consortium name="Pathogen Informatics"/>
        </authorList>
    </citation>
    <scope>NUCLEOTIDE SEQUENCE [LARGE SCALE GENOMIC DNA]</scope>
</reference>
<dbReference type="WBParaSite" id="DME_0000161901-mRNA-1">
    <property type="protein sequence ID" value="DME_0000161901-mRNA-1"/>
    <property type="gene ID" value="DME_0000161901"/>
</dbReference>
<name>A0A0N4U4B7_DRAME</name>
<reference evidence="9" key="1">
    <citation type="submission" date="2016-04" db="UniProtKB">
        <authorList>
            <consortium name="WormBaseParasite"/>
        </authorList>
    </citation>
    <scope>IDENTIFICATION</scope>
</reference>
<dbReference type="InterPro" id="IPR005314">
    <property type="entry name" value="Peptidase_C50"/>
</dbReference>
<keyword evidence="3" id="KW-0378">Hydrolase</keyword>
<keyword evidence="8" id="KW-1185">Reference proteome</keyword>
<dbReference type="GO" id="GO:0004197">
    <property type="term" value="F:cysteine-type endopeptidase activity"/>
    <property type="evidence" value="ECO:0007669"/>
    <property type="project" value="InterPro"/>
</dbReference>
<dbReference type="EMBL" id="UYYG01001154">
    <property type="protein sequence ID" value="VDN56006.1"/>
    <property type="molecule type" value="Genomic_DNA"/>
</dbReference>
<evidence type="ECO:0000313" key="7">
    <source>
        <dbReference type="Proteomes" id="UP000038040"/>
    </source>
</evidence>
<dbReference type="GO" id="GO:0072686">
    <property type="term" value="C:mitotic spindle"/>
    <property type="evidence" value="ECO:0007669"/>
    <property type="project" value="TreeGrafter"/>
</dbReference>
<dbReference type="PANTHER" id="PTHR12792">
    <property type="entry name" value="EXTRA SPINDLE POLES 1-RELATED"/>
    <property type="match status" value="1"/>
</dbReference>
<dbReference type="Pfam" id="PF03568">
    <property type="entry name" value="Separin_C"/>
    <property type="match status" value="1"/>
</dbReference>
<dbReference type="OrthoDB" id="10255632at2759"/>
<evidence type="ECO:0000256" key="3">
    <source>
        <dbReference type="ARBA" id="ARBA00022801"/>
    </source>
</evidence>
<protein>
    <recommendedName>
        <fullName evidence="2">separase</fullName>
        <ecNumber evidence="2">3.4.22.49</ecNumber>
    </recommendedName>
</protein>
<dbReference type="InterPro" id="IPR030397">
    <property type="entry name" value="SEPARIN_core_dom"/>
</dbReference>
<organism evidence="7 9">
    <name type="scientific">Dracunculus medinensis</name>
    <name type="common">Guinea worm</name>
    <dbReference type="NCBI Taxonomy" id="318479"/>
    <lineage>
        <taxon>Eukaryota</taxon>
        <taxon>Metazoa</taxon>
        <taxon>Ecdysozoa</taxon>
        <taxon>Nematoda</taxon>
        <taxon>Chromadorea</taxon>
        <taxon>Rhabditida</taxon>
        <taxon>Spirurina</taxon>
        <taxon>Dracunculoidea</taxon>
        <taxon>Dracunculidae</taxon>
        <taxon>Dracunculus</taxon>
    </lineage>
</organism>
<dbReference type="GO" id="GO:0006508">
    <property type="term" value="P:proteolysis"/>
    <property type="evidence" value="ECO:0007669"/>
    <property type="project" value="InterPro"/>
</dbReference>
<evidence type="ECO:0000256" key="2">
    <source>
        <dbReference type="ARBA" id="ARBA00012489"/>
    </source>
</evidence>
<dbReference type="AlphaFoldDB" id="A0A0N4U4B7"/>
<evidence type="ECO:0000259" key="5">
    <source>
        <dbReference type="PROSITE" id="PS51700"/>
    </source>
</evidence>
<dbReference type="PANTHER" id="PTHR12792:SF0">
    <property type="entry name" value="SEPARIN"/>
    <property type="match status" value="1"/>
</dbReference>
<accession>A0A0N4U4B7</accession>
<dbReference type="GO" id="GO:0005813">
    <property type="term" value="C:centrosome"/>
    <property type="evidence" value="ECO:0007669"/>
    <property type="project" value="TreeGrafter"/>
</dbReference>
<dbReference type="PROSITE" id="PS51700">
    <property type="entry name" value="SEPARIN"/>
    <property type="match status" value="1"/>
</dbReference>
<dbReference type="GO" id="GO:0005634">
    <property type="term" value="C:nucleus"/>
    <property type="evidence" value="ECO:0007669"/>
    <property type="project" value="InterPro"/>
</dbReference>
<evidence type="ECO:0000256" key="4">
    <source>
        <dbReference type="ARBA" id="ARBA00022829"/>
    </source>
</evidence>
<evidence type="ECO:0000313" key="9">
    <source>
        <dbReference type="WBParaSite" id="DME_0000161901-mRNA-1"/>
    </source>
</evidence>
<dbReference type="Proteomes" id="UP000038040">
    <property type="component" value="Unplaced"/>
</dbReference>
<keyword evidence="4" id="KW-0159">Chromosome partition</keyword>
<comment type="catalytic activity">
    <reaction evidence="1">
        <text>All bonds known to be hydrolyzed by this endopeptidase have arginine in P1 and an acidic residue in P4. P6 is often occupied by an acidic residue or by a hydroxy-amino-acid residue, the phosphorylation of which enhances cleavage.</text>
        <dbReference type="EC" id="3.4.22.49"/>
    </reaction>
</comment>
<dbReference type="Proteomes" id="UP000274756">
    <property type="component" value="Unassembled WGS sequence"/>
</dbReference>
<dbReference type="GO" id="GO:0051307">
    <property type="term" value="P:meiotic chromosome separation"/>
    <property type="evidence" value="ECO:0007669"/>
    <property type="project" value="TreeGrafter"/>
</dbReference>
<proteinExistence type="predicted"/>
<evidence type="ECO:0000256" key="1">
    <source>
        <dbReference type="ARBA" id="ARBA00000451"/>
    </source>
</evidence>
<dbReference type="GO" id="GO:0005737">
    <property type="term" value="C:cytoplasm"/>
    <property type="evidence" value="ECO:0007669"/>
    <property type="project" value="TreeGrafter"/>
</dbReference>
<sequence length="1050" mass="121128">MKKELSPEAFANIQKAQSLCSELLRLYIQNLTIVQKKLFQCFDAAKNVEVDEKSSWKKKFNTQLMVSKVFMTVLEKQKPYLFLEYPKAVVCLRHIVTLNEDDRTGNLLLLLWLCYMGEWEVVKYQLKTQLKLSESTSKHYSLIIQVITEAVALNIGNNEEKEKAVKTLKSYWASLHSEKTFYCYQAKALIKYSLFIASHLPEEDWKKALDPLKCLVAESNILFSLTRSRYREFCSLDRNVDISDKLFNPDFFLNLCSSISEYFDMHLLYCRHLLEIGILRDFEVFAFNLWQHSLRFGIFPRVISIGNLLLSSTLMAKNTSINANSVQEALVSYLHPTSCCRDSIAVKLNGIERRTESDDGKLITINFVDVEKYPASCSCSLCQTRSTNSQFSLDVECSEFFLSKCSSLSWQKVLARFREASSTVFQIIRELARTMNFSFKNKVKASKPLRDSFLFVAVRFLLEKAMLEKTCIRDEILQKAYKVCCQSPLQHRQYWLLIRQIARKSMPIIDGPWMKIPVELIADHNELSAKFKALFVSIKSHRRHDLTDAYNELIHIDKNWFQSVQSIYASYQKDNIISITEAKSDFDKFGHLFYREWRFLICSYLAQIYLSLNFTSWDSAYYFTEATCIATRQIMRSASVDNSLICYNNTEDFMGAVKNIPKELTVVLLFLDYNRILWLIRLHSDRNPLVIPVVKISEDSTLLNDFSKLLEENEVSAKLFKCTDENFFWQWRHRLDEKLKAVSVMVENLFRLNERDWQMLVEQLASLENISQKSLSAILQSYGVWYSAGKQSLLYEMKQYSVLSVTPELALFPFELMPVLESFSEICRIPSLYFITELLKKSKEIPFHADGKKTSYLLDPDGNLHATRNRFSSLLKKCGCWKGSIGQVPNKKDLLQFMETSCFFFYMGHGNGARYFGQDGALRNSCCRAVSILMGCSSARILHEGQGFDGRSCVYDYHIAKCPCLIGCLWMVTDGEIDRFFCSFLKHCFDIGLDSSSSEKRPTHRFILDGLASARYACKLRYLTGASVVAYGLPIIAQIAGIYAGNKNLP</sequence>
<feature type="domain" description="Peptidase C50" evidence="5">
    <location>
        <begin position="851"/>
        <end position="947"/>
    </location>
</feature>
<dbReference type="STRING" id="318479.A0A0N4U4B7"/>
<evidence type="ECO:0000313" key="6">
    <source>
        <dbReference type="EMBL" id="VDN56006.1"/>
    </source>
</evidence>
<evidence type="ECO:0000313" key="8">
    <source>
        <dbReference type="Proteomes" id="UP000274756"/>
    </source>
</evidence>